<name>A0A7C5V195_9FIRM</name>
<feature type="transmembrane region" description="Helical" evidence="1">
    <location>
        <begin position="37"/>
        <end position="56"/>
    </location>
</feature>
<keyword evidence="1" id="KW-0812">Transmembrane</keyword>
<organism evidence="2">
    <name type="scientific">Caldicellulosiruptor owensensis</name>
    <dbReference type="NCBI Taxonomy" id="55205"/>
    <lineage>
        <taxon>Bacteria</taxon>
        <taxon>Bacillati</taxon>
        <taxon>Bacillota</taxon>
        <taxon>Bacillota incertae sedis</taxon>
        <taxon>Caldicellulosiruptorales</taxon>
        <taxon>Caldicellulosiruptoraceae</taxon>
        <taxon>Caldicellulosiruptor</taxon>
    </lineage>
</organism>
<protein>
    <recommendedName>
        <fullName evidence="3">Trep_Strep domain-containing protein</fullName>
    </recommendedName>
</protein>
<evidence type="ECO:0000313" key="2">
    <source>
        <dbReference type="EMBL" id="HHS01786.1"/>
    </source>
</evidence>
<feature type="transmembrane region" description="Helical" evidence="1">
    <location>
        <begin position="63"/>
        <end position="87"/>
    </location>
</feature>
<evidence type="ECO:0008006" key="3">
    <source>
        <dbReference type="Google" id="ProtNLM"/>
    </source>
</evidence>
<reference evidence="2" key="1">
    <citation type="journal article" date="2020" name="mSystems">
        <title>Genome- and Community-Level Interaction Insights into Carbon Utilization and Element Cycling Functions of Hydrothermarchaeota in Hydrothermal Sediment.</title>
        <authorList>
            <person name="Zhou Z."/>
            <person name="Liu Y."/>
            <person name="Xu W."/>
            <person name="Pan J."/>
            <person name="Luo Z.H."/>
            <person name="Li M."/>
        </authorList>
    </citation>
    <scope>NUCLEOTIDE SEQUENCE [LARGE SCALE GENOMIC DNA]</scope>
    <source>
        <strain evidence="2">SpSt-102</strain>
    </source>
</reference>
<keyword evidence="1" id="KW-1133">Transmembrane helix</keyword>
<accession>A0A7C5V195</accession>
<dbReference type="EMBL" id="DRUZ01000057">
    <property type="protein sequence ID" value="HHS01786.1"/>
    <property type="molecule type" value="Genomic_DNA"/>
</dbReference>
<sequence>MKKTVFIFAFLSITYEICVGIILVFKKDAISLNEYWGWGLSVIGVVAILGLLSGMFGGSKLSAILTINIFAVIIINIISAMFASAILTEDVKQRLLKEAAQRNIELSLGNNPGNVISGIMLYSVIVALMTFLGFKIGTIFRKRT</sequence>
<comment type="caution">
    <text evidence="2">The sequence shown here is derived from an EMBL/GenBank/DDBJ whole genome shotgun (WGS) entry which is preliminary data.</text>
</comment>
<feature type="transmembrane region" description="Helical" evidence="1">
    <location>
        <begin position="5"/>
        <end position="25"/>
    </location>
</feature>
<keyword evidence="1" id="KW-0472">Membrane</keyword>
<gene>
    <name evidence="2" type="ORF">ENL71_04555</name>
</gene>
<feature type="transmembrane region" description="Helical" evidence="1">
    <location>
        <begin position="115"/>
        <end position="134"/>
    </location>
</feature>
<dbReference type="AlphaFoldDB" id="A0A7C5V195"/>
<evidence type="ECO:0000256" key="1">
    <source>
        <dbReference type="SAM" id="Phobius"/>
    </source>
</evidence>
<proteinExistence type="predicted"/>